<protein>
    <recommendedName>
        <fullName evidence="16">Hexosyltransferase</fullName>
        <ecNumber evidence="16">2.4.1.-</ecNumber>
    </recommendedName>
</protein>
<dbReference type="PANTHER" id="PTHR11214:SF87">
    <property type="entry name" value="UDP-GLCNAC:BETAGAL BETA-1,3-N-ACETYLGLUCOSAMINYLTRANSFERASE 8"/>
    <property type="match status" value="1"/>
</dbReference>
<evidence type="ECO:0000256" key="11">
    <source>
        <dbReference type="ARBA" id="ARBA00023136"/>
    </source>
</evidence>
<reference evidence="17" key="1">
    <citation type="submission" date="2025-08" db="UniProtKB">
        <authorList>
            <consortium name="Ensembl"/>
        </authorList>
    </citation>
    <scope>IDENTIFICATION</scope>
</reference>
<evidence type="ECO:0000256" key="4">
    <source>
        <dbReference type="ARBA" id="ARBA00008661"/>
    </source>
</evidence>
<keyword evidence="12" id="KW-0325">Glycoprotein</keyword>
<dbReference type="GO" id="GO:0008532">
    <property type="term" value="F:N-acetyllactosaminide beta-1,3-N-acetylglucosaminyltransferase activity"/>
    <property type="evidence" value="ECO:0007669"/>
    <property type="project" value="UniProtKB-EC"/>
</dbReference>
<comment type="similarity">
    <text evidence="4 16">Belongs to the glycosyltransferase 31 family.</text>
</comment>
<dbReference type="EC" id="2.4.1.-" evidence="16"/>
<dbReference type="GO" id="GO:0000139">
    <property type="term" value="C:Golgi membrane"/>
    <property type="evidence" value="ECO:0007669"/>
    <property type="project" value="UniProtKB-SubCell"/>
</dbReference>
<keyword evidence="9" id="KW-1133">Transmembrane helix</keyword>
<reference evidence="17" key="2">
    <citation type="submission" date="2025-09" db="UniProtKB">
        <authorList>
            <consortium name="Ensembl"/>
        </authorList>
    </citation>
    <scope>IDENTIFICATION</scope>
</reference>
<dbReference type="InterPro" id="IPR002659">
    <property type="entry name" value="Glyco_trans_31"/>
</dbReference>
<evidence type="ECO:0000256" key="15">
    <source>
        <dbReference type="ARBA" id="ARBA00065824"/>
    </source>
</evidence>
<dbReference type="CTD" id="797513"/>
<dbReference type="AlphaFoldDB" id="A0A3B3SS07"/>
<evidence type="ECO:0000256" key="6">
    <source>
        <dbReference type="ARBA" id="ARBA00022679"/>
    </source>
</evidence>
<dbReference type="KEGG" id="pki:111841456"/>
<sequence>MRHAKVFVAIALSSSAFLVVLYSSLRSDANHTRKLFMQEDNPIQEVIVSMPPPVQQNTDPLPLMTAGPPVEISEDYRKAIKQSTAFWNRKQHSLFRKLDSKDNVTKADFGDWSKCSAISLESLSTNIQDFKSYPQDYQDFLSGMECRDPPILIDQPQKCQSEEDGEVYLLFAIKSVPGSFERRQTVRQTWGQEKVYEGGLRVRTVFLLGMWSMDDPNLNQLVSFEAQHFGDVLQWDFKDTFYNLTLKENAFFRWSLTRCPRVTFVFKGDDDVFVNTQTMLDYLRTLDPNKASKLYMGHIISNSDPIRDSNSKYYVPKTFFEGGYSSYAGGGGFLFSGNLLTELYRVSKYIPFFSIDDVYTGMCFQALGIKPEAHDGFRTFDIRQEDRENACVHKNLILVHRRSPQQTLRLWRYVHSPLLTC</sequence>
<evidence type="ECO:0000256" key="8">
    <source>
        <dbReference type="ARBA" id="ARBA00022968"/>
    </source>
</evidence>
<comment type="cofactor">
    <cofactor evidence="1">
        <name>Mn(2+)</name>
        <dbReference type="ChEBI" id="CHEBI:29035"/>
    </cofactor>
</comment>
<evidence type="ECO:0000256" key="12">
    <source>
        <dbReference type="ARBA" id="ARBA00023180"/>
    </source>
</evidence>
<comment type="pathway">
    <text evidence="3">Protein modification; protein glycosylation.</text>
</comment>
<evidence type="ECO:0000256" key="13">
    <source>
        <dbReference type="ARBA" id="ARBA00023211"/>
    </source>
</evidence>
<dbReference type="Pfam" id="PF01762">
    <property type="entry name" value="Galactosyl_T"/>
    <property type="match status" value="1"/>
</dbReference>
<keyword evidence="6" id="KW-0808">Transferase</keyword>
<name>A0A3B3SS07_9TELE</name>
<dbReference type="Ensembl" id="ENSPKIT00000014394.1">
    <property type="protein sequence ID" value="ENSPKIP00000033504.1"/>
    <property type="gene ID" value="ENSPKIG00000013196.1"/>
</dbReference>
<evidence type="ECO:0000256" key="14">
    <source>
        <dbReference type="ARBA" id="ARBA00050470"/>
    </source>
</evidence>
<dbReference type="GO" id="GO:0030311">
    <property type="term" value="P:poly-N-acetyllactosamine biosynthetic process"/>
    <property type="evidence" value="ECO:0007669"/>
    <property type="project" value="TreeGrafter"/>
</dbReference>
<evidence type="ECO:0000256" key="7">
    <source>
        <dbReference type="ARBA" id="ARBA00022692"/>
    </source>
</evidence>
<evidence type="ECO:0000313" key="17">
    <source>
        <dbReference type="Ensembl" id="ENSPKIP00000033504.1"/>
    </source>
</evidence>
<dbReference type="GO" id="GO:0016262">
    <property type="term" value="F:protein N-acetylglucosaminyltransferase activity"/>
    <property type="evidence" value="ECO:0007669"/>
    <property type="project" value="TreeGrafter"/>
</dbReference>
<dbReference type="PANTHER" id="PTHR11214">
    <property type="entry name" value="BETA-1,3-N-ACETYLGLUCOSAMINYLTRANSFERASE"/>
    <property type="match status" value="1"/>
</dbReference>
<dbReference type="FunFam" id="3.90.550.50:FF:000010">
    <property type="entry name" value="Hexosyltransferase"/>
    <property type="match status" value="1"/>
</dbReference>
<comment type="subcellular location">
    <subcellularLocation>
        <location evidence="2 16">Golgi apparatus membrane</location>
        <topology evidence="2 16">Single-pass type II membrane protein</topology>
    </subcellularLocation>
</comment>
<evidence type="ECO:0000256" key="16">
    <source>
        <dbReference type="RuleBase" id="RU363063"/>
    </source>
</evidence>
<evidence type="ECO:0000256" key="9">
    <source>
        <dbReference type="ARBA" id="ARBA00022989"/>
    </source>
</evidence>
<comment type="subunit">
    <text evidence="15">Interacts with B3GNT8; this interaction greatly increases B3GNT2 catalytic activity, independently of B3GNT8 enzymatic activity.</text>
</comment>
<evidence type="ECO:0000256" key="5">
    <source>
        <dbReference type="ARBA" id="ARBA00022676"/>
    </source>
</evidence>
<dbReference type="GeneTree" id="ENSGT00940000161895"/>
<keyword evidence="10 16" id="KW-0333">Golgi apparatus</keyword>
<comment type="catalytic activity">
    <reaction evidence="14">
        <text>a beta-D-galactosyl-(1-&gt;4)-N-acetyl-beta-D-glucosaminyl derivative + UDP-N-acetyl-alpha-D-glucosamine = an N-acetyl-beta-D-glucosaminyl-(1-&gt;3)-beta-D-galactosyl-(1-&gt;4)-N-acetyl-beta-D-glucosaminyl derivative + UDP + H(+)</text>
        <dbReference type="Rhea" id="RHEA:14389"/>
        <dbReference type="ChEBI" id="CHEBI:15378"/>
        <dbReference type="ChEBI" id="CHEBI:57705"/>
        <dbReference type="ChEBI" id="CHEBI:58223"/>
        <dbReference type="ChEBI" id="CHEBI:133507"/>
        <dbReference type="ChEBI" id="CHEBI:134090"/>
        <dbReference type="EC" id="2.4.1.149"/>
    </reaction>
</comment>
<dbReference type="GO" id="GO:0006493">
    <property type="term" value="P:protein O-linked glycosylation"/>
    <property type="evidence" value="ECO:0007669"/>
    <property type="project" value="TreeGrafter"/>
</dbReference>
<evidence type="ECO:0000256" key="3">
    <source>
        <dbReference type="ARBA" id="ARBA00004922"/>
    </source>
</evidence>
<accession>A0A3B3SS07</accession>
<dbReference type="Gene3D" id="3.90.550.50">
    <property type="match status" value="1"/>
</dbReference>
<organism evidence="17 18">
    <name type="scientific">Paramormyrops kingsleyae</name>
    <dbReference type="NCBI Taxonomy" id="1676925"/>
    <lineage>
        <taxon>Eukaryota</taxon>
        <taxon>Metazoa</taxon>
        <taxon>Chordata</taxon>
        <taxon>Craniata</taxon>
        <taxon>Vertebrata</taxon>
        <taxon>Euteleostomi</taxon>
        <taxon>Actinopterygii</taxon>
        <taxon>Neopterygii</taxon>
        <taxon>Teleostei</taxon>
        <taxon>Osteoglossocephala</taxon>
        <taxon>Osteoglossomorpha</taxon>
        <taxon>Osteoglossiformes</taxon>
        <taxon>Mormyridae</taxon>
        <taxon>Paramormyrops</taxon>
    </lineage>
</organism>
<evidence type="ECO:0000313" key="18">
    <source>
        <dbReference type="Proteomes" id="UP000261540"/>
    </source>
</evidence>
<keyword evidence="11" id="KW-0472">Membrane</keyword>
<keyword evidence="18" id="KW-1185">Reference proteome</keyword>
<keyword evidence="7" id="KW-0812">Transmembrane</keyword>
<keyword evidence="8" id="KW-0735">Signal-anchor</keyword>
<evidence type="ECO:0000256" key="10">
    <source>
        <dbReference type="ARBA" id="ARBA00023034"/>
    </source>
</evidence>
<keyword evidence="13" id="KW-0464">Manganese</keyword>
<proteinExistence type="inferred from homology"/>
<dbReference type="Proteomes" id="UP000261540">
    <property type="component" value="Unplaced"/>
</dbReference>
<evidence type="ECO:0000256" key="1">
    <source>
        <dbReference type="ARBA" id="ARBA00001936"/>
    </source>
</evidence>
<keyword evidence="5 16" id="KW-0328">Glycosyltransferase</keyword>
<evidence type="ECO:0000256" key="2">
    <source>
        <dbReference type="ARBA" id="ARBA00004323"/>
    </source>
</evidence>
<dbReference type="OrthoDB" id="5957813at2759"/>